<dbReference type="Proteomes" id="UP000049127">
    <property type="component" value="Unassembled WGS sequence"/>
</dbReference>
<evidence type="ECO:0000256" key="4">
    <source>
        <dbReference type="ARBA" id="ARBA00022448"/>
    </source>
</evidence>
<dbReference type="NCBIfam" id="TIGR00797">
    <property type="entry name" value="matE"/>
    <property type="match status" value="1"/>
</dbReference>
<dbReference type="EMBL" id="CEKZ01000003">
    <property type="protein sequence ID" value="CEQ03962.1"/>
    <property type="molecule type" value="Genomic_DNA"/>
</dbReference>
<keyword evidence="6" id="KW-1003">Cell membrane</keyword>
<dbReference type="GO" id="GO:0006811">
    <property type="term" value="P:monoatomic ion transport"/>
    <property type="evidence" value="ECO:0007669"/>
    <property type="project" value="UniProtKB-KW"/>
</dbReference>
<dbReference type="OrthoDB" id="62420at2"/>
<feature type="transmembrane region" description="Helical" evidence="12">
    <location>
        <begin position="335"/>
        <end position="354"/>
    </location>
</feature>
<dbReference type="InterPro" id="IPR048279">
    <property type="entry name" value="MdtK-like"/>
</dbReference>
<evidence type="ECO:0000256" key="8">
    <source>
        <dbReference type="ARBA" id="ARBA00022989"/>
    </source>
</evidence>
<feature type="transmembrane region" description="Helical" evidence="12">
    <location>
        <begin position="433"/>
        <end position="453"/>
    </location>
</feature>
<feature type="transmembrane region" description="Helical" evidence="12">
    <location>
        <begin position="374"/>
        <end position="395"/>
    </location>
</feature>
<name>A0A0C7QTK4_PARSO</name>
<dbReference type="PANTHER" id="PTHR43298">
    <property type="entry name" value="MULTIDRUG RESISTANCE PROTEIN NORM-RELATED"/>
    <property type="match status" value="1"/>
</dbReference>
<dbReference type="PIRSF" id="PIRSF006603">
    <property type="entry name" value="DinF"/>
    <property type="match status" value="1"/>
</dbReference>
<evidence type="ECO:0000256" key="5">
    <source>
        <dbReference type="ARBA" id="ARBA00022449"/>
    </source>
</evidence>
<accession>A0A0C7QTK4</accession>
<reference evidence="13 14" key="1">
    <citation type="submission" date="2015-01" db="EMBL/GenBank/DDBJ databases">
        <authorList>
            <person name="Aslett A.Martin."/>
            <person name="De Silva Nishadi"/>
        </authorList>
    </citation>
    <scope>NUCLEOTIDE SEQUENCE [LARGE SCALE GENOMIC DNA]</scope>
    <source>
        <strain evidence="13 14">R28058</strain>
    </source>
</reference>
<evidence type="ECO:0000256" key="11">
    <source>
        <dbReference type="ARBA" id="ARBA00031636"/>
    </source>
</evidence>
<dbReference type="RefSeq" id="WP_055342078.1">
    <property type="nucleotide sequence ID" value="NZ_CEKZ01000003.1"/>
</dbReference>
<dbReference type="AlphaFoldDB" id="A0A0C7QTK4"/>
<keyword evidence="8 12" id="KW-1133">Transmembrane helix</keyword>
<sequence>MDAKAQISQSEIRKTIQIMVLPIVIESILQMTSGFCLTGMMGRLDPVSISAFSLSNRIINITWAILRGITMGSAVFVAQAYGSKNTNQIKYIIKQTIIGLSILIFIIQQFIFLNTELVLSIFNPSNDLMIIASKCLKTSSWSLYFMSMMLICTSSLQSMNKAKISMKIAMSMNITSIIVGYLFIFGNFNMPKLGVQGAAIGTFSGYFLACFYGMYLMFNSKKGYVYFGERVEKIKFNLKEFLKGLKPDINQIKNVYKIGIPISIENSFWQLSTIILTRAILNYGEVTLAAYQLGLQAESISFMPSNAFAIAATAFVGQCVGAKNEELGKSYMKELFKSTIIITLITSIPLIFFPKQLMLILTNDSQLIDISAKYLIVMGVIQLAGNLGGVINGALRGSGFTKLPMIISAIGIWGIRVPFTIFIVYFTKLDIQWVWVAMGLDVCVRWVIGYFLYKKKDLYSSKDKFVEALE</sequence>
<comment type="function">
    <text evidence="1">Multidrug efflux pump.</text>
</comment>
<dbReference type="InterPro" id="IPR002528">
    <property type="entry name" value="MATE_fam"/>
</dbReference>
<feature type="transmembrane region" description="Helical" evidence="12">
    <location>
        <begin position="407"/>
        <end position="427"/>
    </location>
</feature>
<organism evidence="13 14">
    <name type="scientific">Paraclostridium sordellii</name>
    <name type="common">Clostridium sordellii</name>
    <dbReference type="NCBI Taxonomy" id="1505"/>
    <lineage>
        <taxon>Bacteria</taxon>
        <taxon>Bacillati</taxon>
        <taxon>Bacillota</taxon>
        <taxon>Clostridia</taxon>
        <taxon>Peptostreptococcales</taxon>
        <taxon>Peptostreptococcaceae</taxon>
        <taxon>Paraclostridium</taxon>
    </lineage>
</organism>
<keyword evidence="4" id="KW-0813">Transport</keyword>
<evidence type="ECO:0000256" key="9">
    <source>
        <dbReference type="ARBA" id="ARBA00023065"/>
    </source>
</evidence>
<evidence type="ECO:0000256" key="2">
    <source>
        <dbReference type="ARBA" id="ARBA00004651"/>
    </source>
</evidence>
<dbReference type="PANTHER" id="PTHR43298:SF4">
    <property type="entry name" value="DRUG_SODIUM ANTIPORTER"/>
    <property type="match status" value="1"/>
</dbReference>
<evidence type="ECO:0000256" key="3">
    <source>
        <dbReference type="ARBA" id="ARBA00020268"/>
    </source>
</evidence>
<comment type="subcellular location">
    <subcellularLocation>
        <location evidence="2">Cell membrane</location>
        <topology evidence="2">Multi-pass membrane protein</topology>
    </subcellularLocation>
</comment>
<feature type="transmembrane region" description="Helical" evidence="12">
    <location>
        <begin position="61"/>
        <end position="81"/>
    </location>
</feature>
<dbReference type="InterPro" id="IPR050222">
    <property type="entry name" value="MATE_MdtK"/>
</dbReference>
<evidence type="ECO:0000256" key="6">
    <source>
        <dbReference type="ARBA" id="ARBA00022475"/>
    </source>
</evidence>
<evidence type="ECO:0000256" key="10">
    <source>
        <dbReference type="ARBA" id="ARBA00023136"/>
    </source>
</evidence>
<dbReference type="GO" id="GO:0015297">
    <property type="term" value="F:antiporter activity"/>
    <property type="evidence" value="ECO:0007669"/>
    <property type="project" value="UniProtKB-KW"/>
</dbReference>
<dbReference type="GO" id="GO:0042910">
    <property type="term" value="F:xenobiotic transmembrane transporter activity"/>
    <property type="evidence" value="ECO:0007669"/>
    <property type="project" value="InterPro"/>
</dbReference>
<dbReference type="Pfam" id="PF01554">
    <property type="entry name" value="MatE"/>
    <property type="match status" value="2"/>
</dbReference>
<keyword evidence="5" id="KW-0050">Antiport</keyword>
<protein>
    <recommendedName>
        <fullName evidence="3">Probable multidrug resistance protein NorM</fullName>
    </recommendedName>
    <alternativeName>
        <fullName evidence="11">Multidrug-efflux transporter</fullName>
    </alternativeName>
</protein>
<proteinExistence type="predicted"/>
<dbReference type="CDD" id="cd13137">
    <property type="entry name" value="MATE_NorM_like"/>
    <property type="match status" value="1"/>
</dbReference>
<feature type="transmembrane region" description="Helical" evidence="12">
    <location>
        <begin position="198"/>
        <end position="218"/>
    </location>
</feature>
<keyword evidence="7 12" id="KW-0812">Transmembrane</keyword>
<feature type="transmembrane region" description="Helical" evidence="12">
    <location>
        <begin position="20"/>
        <end position="41"/>
    </location>
</feature>
<evidence type="ECO:0000256" key="7">
    <source>
        <dbReference type="ARBA" id="ARBA00022692"/>
    </source>
</evidence>
<evidence type="ECO:0000313" key="14">
    <source>
        <dbReference type="Proteomes" id="UP000049127"/>
    </source>
</evidence>
<evidence type="ECO:0000256" key="1">
    <source>
        <dbReference type="ARBA" id="ARBA00003408"/>
    </source>
</evidence>
<feature type="transmembrane region" description="Helical" evidence="12">
    <location>
        <begin position="102"/>
        <end position="121"/>
    </location>
</feature>
<evidence type="ECO:0000256" key="12">
    <source>
        <dbReference type="SAM" id="Phobius"/>
    </source>
</evidence>
<dbReference type="GO" id="GO:0005886">
    <property type="term" value="C:plasma membrane"/>
    <property type="evidence" value="ECO:0007669"/>
    <property type="project" value="UniProtKB-SubCell"/>
</dbReference>
<gene>
    <name evidence="13" type="primary">norM_2</name>
    <name evidence="13" type="ORF">R28058_16951</name>
</gene>
<feature type="transmembrane region" description="Helical" evidence="12">
    <location>
        <begin position="168"/>
        <end position="186"/>
    </location>
</feature>
<keyword evidence="10 12" id="KW-0472">Membrane</keyword>
<keyword evidence="9" id="KW-0406">Ion transport</keyword>
<evidence type="ECO:0000313" key="13">
    <source>
        <dbReference type="EMBL" id="CEQ03962.1"/>
    </source>
</evidence>